<feature type="transmembrane region" description="Helical" evidence="5">
    <location>
        <begin position="364"/>
        <end position="390"/>
    </location>
</feature>
<evidence type="ECO:0000256" key="3">
    <source>
        <dbReference type="ARBA" id="ARBA00022989"/>
    </source>
</evidence>
<dbReference type="PANTHER" id="PTHR23503">
    <property type="entry name" value="SOLUTE CARRIER FAMILY 2"/>
    <property type="match status" value="1"/>
</dbReference>
<dbReference type="InterPro" id="IPR045263">
    <property type="entry name" value="GLUT"/>
</dbReference>
<sequence length="491" mass="53820">MSADADVPRGAVRFLYGVGALVSLTSIFQMGYSNAYVNTAIDEFKIYLNRSLETRDVTMTDDTYTWLWSAILNVWFIGFAGGSLIAVPITDTIGRKQGLLIGNVLTLVSVVLLTVSIIYDVFEMLLVGRTIAAVASGIAMCALVLFLQEISPKHIRGSMSFYAELSFVVMNAVGAVLGMSMFLGKHLAVLVGVAAIPAIVSIIAMIPLHESPKFLLLKKGDNLSAKAAVKFYMQLDDENCDRLLESMATESDETHGSIRTLLRVPHLRSGLLLGVLALQVTASIWPVIYYSTEFLRRANIEYDLAETVSSVMLVISTIATVFGMLLMERFSRRNLFIFVSAINIGALALFVLGAELGKHVADGFKYICIVAVIIHGISYSFATGPIAWFLTSELVPIDHRALAQAIALTVNQLIAMCLTFVTLPLYNIIGSFTLFVLYVIPGVGVLIILWFRLPETKNRDISEVVADLKRVRTRVALQTEESISMPTKVQI</sequence>
<evidence type="ECO:0000256" key="4">
    <source>
        <dbReference type="ARBA" id="ARBA00023136"/>
    </source>
</evidence>
<feature type="transmembrane region" description="Helical" evidence="5">
    <location>
        <begin position="308"/>
        <end position="327"/>
    </location>
</feature>
<evidence type="ECO:0000313" key="7">
    <source>
        <dbReference type="Proteomes" id="UP000492821"/>
    </source>
</evidence>
<dbReference type="Pfam" id="PF00083">
    <property type="entry name" value="Sugar_tr"/>
    <property type="match status" value="1"/>
</dbReference>
<dbReference type="SUPFAM" id="SSF103473">
    <property type="entry name" value="MFS general substrate transporter"/>
    <property type="match status" value="1"/>
</dbReference>
<dbReference type="InterPro" id="IPR036259">
    <property type="entry name" value="MFS_trans_sf"/>
</dbReference>
<protein>
    <submittedName>
        <fullName evidence="8">MFS domain-containing protein</fullName>
    </submittedName>
</protein>
<dbReference type="Gene3D" id="1.20.1250.20">
    <property type="entry name" value="MFS general substrate transporter like domains"/>
    <property type="match status" value="1"/>
</dbReference>
<feature type="transmembrane region" description="Helical" evidence="5">
    <location>
        <begin position="66"/>
        <end position="87"/>
    </location>
</feature>
<accession>A0A7E4ZRN4</accession>
<evidence type="ECO:0000256" key="2">
    <source>
        <dbReference type="ARBA" id="ARBA00022692"/>
    </source>
</evidence>
<dbReference type="Proteomes" id="UP000492821">
    <property type="component" value="Unassembled WGS sequence"/>
</dbReference>
<dbReference type="PANTHER" id="PTHR23503:SF108">
    <property type="entry name" value="MAJOR FACILITATOR SUPERFAMILY (MFS) PROFILE DOMAIN-CONTAINING PROTEIN"/>
    <property type="match status" value="1"/>
</dbReference>
<evidence type="ECO:0000256" key="5">
    <source>
        <dbReference type="SAM" id="Phobius"/>
    </source>
</evidence>
<feature type="transmembrane region" description="Helical" evidence="5">
    <location>
        <begin position="125"/>
        <end position="147"/>
    </location>
</feature>
<keyword evidence="7" id="KW-1185">Reference proteome</keyword>
<proteinExistence type="predicted"/>
<feature type="transmembrane region" description="Helical" evidence="5">
    <location>
        <begin position="402"/>
        <end position="426"/>
    </location>
</feature>
<dbReference type="GO" id="GO:0016020">
    <property type="term" value="C:membrane"/>
    <property type="evidence" value="ECO:0007669"/>
    <property type="project" value="UniProtKB-SubCell"/>
</dbReference>
<evidence type="ECO:0000256" key="1">
    <source>
        <dbReference type="ARBA" id="ARBA00004141"/>
    </source>
</evidence>
<keyword evidence="4 5" id="KW-0472">Membrane</keyword>
<comment type="subcellular location">
    <subcellularLocation>
        <location evidence="1">Membrane</location>
        <topology evidence="1">Multi-pass membrane protein</topology>
    </subcellularLocation>
</comment>
<dbReference type="PROSITE" id="PS50850">
    <property type="entry name" value="MFS"/>
    <property type="match status" value="1"/>
</dbReference>
<evidence type="ECO:0000259" key="6">
    <source>
        <dbReference type="PROSITE" id="PS50850"/>
    </source>
</evidence>
<feature type="domain" description="Major facilitator superfamily (MFS) profile" evidence="6">
    <location>
        <begin position="19"/>
        <end position="457"/>
    </location>
</feature>
<dbReference type="InterPro" id="IPR005828">
    <property type="entry name" value="MFS_sugar_transport-like"/>
</dbReference>
<reference evidence="8" key="2">
    <citation type="submission" date="2020-10" db="UniProtKB">
        <authorList>
            <consortium name="WormBaseParasite"/>
        </authorList>
    </citation>
    <scope>IDENTIFICATION</scope>
</reference>
<feature type="transmembrane region" description="Helical" evidence="5">
    <location>
        <begin position="187"/>
        <end position="208"/>
    </location>
</feature>
<feature type="transmembrane region" description="Helical" evidence="5">
    <location>
        <begin position="334"/>
        <end position="352"/>
    </location>
</feature>
<dbReference type="PRINTS" id="PR00171">
    <property type="entry name" value="SUGRTRNSPORT"/>
</dbReference>
<keyword evidence="3 5" id="KW-1133">Transmembrane helix</keyword>
<name>A0A7E4ZRN4_PANRE</name>
<evidence type="ECO:0000313" key="8">
    <source>
        <dbReference type="WBParaSite" id="Pan_g13059.t1"/>
    </source>
</evidence>
<dbReference type="InterPro" id="IPR003663">
    <property type="entry name" value="Sugar/inositol_transpt"/>
</dbReference>
<feature type="transmembrane region" description="Helical" evidence="5">
    <location>
        <begin position="269"/>
        <end position="288"/>
    </location>
</feature>
<dbReference type="GO" id="GO:0015149">
    <property type="term" value="F:hexose transmembrane transporter activity"/>
    <property type="evidence" value="ECO:0007669"/>
    <property type="project" value="TreeGrafter"/>
</dbReference>
<organism evidence="7 8">
    <name type="scientific">Panagrellus redivivus</name>
    <name type="common">Microworm</name>
    <dbReference type="NCBI Taxonomy" id="6233"/>
    <lineage>
        <taxon>Eukaryota</taxon>
        <taxon>Metazoa</taxon>
        <taxon>Ecdysozoa</taxon>
        <taxon>Nematoda</taxon>
        <taxon>Chromadorea</taxon>
        <taxon>Rhabditida</taxon>
        <taxon>Tylenchina</taxon>
        <taxon>Panagrolaimomorpha</taxon>
        <taxon>Panagrolaimoidea</taxon>
        <taxon>Panagrolaimidae</taxon>
        <taxon>Panagrellus</taxon>
    </lineage>
</organism>
<dbReference type="InterPro" id="IPR020846">
    <property type="entry name" value="MFS_dom"/>
</dbReference>
<dbReference type="AlphaFoldDB" id="A0A7E4ZRN4"/>
<feature type="transmembrane region" description="Helical" evidence="5">
    <location>
        <begin position="99"/>
        <end position="119"/>
    </location>
</feature>
<keyword evidence="2 5" id="KW-0812">Transmembrane</keyword>
<reference evidence="7" key="1">
    <citation type="journal article" date="2013" name="Genetics">
        <title>The draft genome and transcriptome of Panagrellus redivivus are shaped by the harsh demands of a free-living lifestyle.</title>
        <authorList>
            <person name="Srinivasan J."/>
            <person name="Dillman A.R."/>
            <person name="Macchietto M.G."/>
            <person name="Heikkinen L."/>
            <person name="Lakso M."/>
            <person name="Fracchia K.M."/>
            <person name="Antoshechkin I."/>
            <person name="Mortazavi A."/>
            <person name="Wong G."/>
            <person name="Sternberg P.W."/>
        </authorList>
    </citation>
    <scope>NUCLEOTIDE SEQUENCE [LARGE SCALE GENOMIC DNA]</scope>
    <source>
        <strain evidence="7">MT8872</strain>
    </source>
</reference>
<dbReference type="WBParaSite" id="Pan_g13059.t1">
    <property type="protein sequence ID" value="Pan_g13059.t1"/>
    <property type="gene ID" value="Pan_g13059"/>
</dbReference>
<feature type="transmembrane region" description="Helical" evidence="5">
    <location>
        <begin position="159"/>
        <end position="181"/>
    </location>
</feature>
<feature type="transmembrane region" description="Helical" evidence="5">
    <location>
        <begin position="12"/>
        <end position="32"/>
    </location>
</feature>
<feature type="transmembrane region" description="Helical" evidence="5">
    <location>
        <begin position="432"/>
        <end position="451"/>
    </location>
</feature>